<sequence length="163" mass="17868">MTDLLNFIRIEENGTITGNIASPSYDLDLTGEPVESENPKAPVFKLRTKTPRGRSVEIGGIWRKKNQNGGEYYALSVNIGYSRLNANLGRFPGQDVEDLMAIIPWTDFPAAPASRSGPFLIGRQRTVLSLFGASYRVGCPERDAARQRDGDGARPRKSNNAIG</sequence>
<reference evidence="2 3" key="1">
    <citation type="submission" date="2019-06" db="EMBL/GenBank/DDBJ databases">
        <title>Ochrobactrum cricket sp.nov., isolated from the insect Teleogryllus occipitalis living in deserted cropland.</title>
        <authorList>
            <person name="Hu M."/>
        </authorList>
    </citation>
    <scope>NUCLEOTIDE SEQUENCE [LARGE SCALE GENOMIC DNA]</scope>
    <source>
        <strain evidence="2 3">LCB8</strain>
    </source>
</reference>
<evidence type="ECO:0000256" key="1">
    <source>
        <dbReference type="SAM" id="MobiDB-lite"/>
    </source>
</evidence>
<dbReference type="InterPro" id="IPR007948">
    <property type="entry name" value="DUF736"/>
</dbReference>
<protein>
    <submittedName>
        <fullName evidence="2">DUF736 domain-containing protein</fullName>
    </submittedName>
</protein>
<evidence type="ECO:0000313" key="3">
    <source>
        <dbReference type="Proteomes" id="UP000312784"/>
    </source>
</evidence>
<feature type="compositionally biased region" description="Basic and acidic residues" evidence="1">
    <location>
        <begin position="142"/>
        <end position="154"/>
    </location>
</feature>
<dbReference type="Proteomes" id="UP000312784">
    <property type="component" value="Unassembled WGS sequence"/>
</dbReference>
<proteinExistence type="predicted"/>
<feature type="region of interest" description="Disordered" evidence="1">
    <location>
        <begin position="142"/>
        <end position="163"/>
    </location>
</feature>
<keyword evidence="3" id="KW-1185">Reference proteome</keyword>
<accession>A0ABY2XY52</accession>
<comment type="caution">
    <text evidence="2">The sequence shown here is derived from an EMBL/GenBank/DDBJ whole genome shotgun (WGS) entry which is preliminary data.</text>
</comment>
<evidence type="ECO:0000313" key="2">
    <source>
        <dbReference type="EMBL" id="TNV09310.1"/>
    </source>
</evidence>
<dbReference type="Pfam" id="PF05284">
    <property type="entry name" value="DUF736"/>
    <property type="match status" value="1"/>
</dbReference>
<gene>
    <name evidence="2" type="ORF">FIC94_22105</name>
</gene>
<dbReference type="EMBL" id="VEWL01000029">
    <property type="protein sequence ID" value="TNV09310.1"/>
    <property type="molecule type" value="Genomic_DNA"/>
</dbReference>
<dbReference type="RefSeq" id="WP_140026441.1">
    <property type="nucleotide sequence ID" value="NZ_JBHUFG010000009.1"/>
</dbReference>
<name>A0ABY2XY52_9HYPH</name>
<organism evidence="2 3">
    <name type="scientific">Ochrobactrum teleogrylli</name>
    <dbReference type="NCBI Taxonomy" id="2479765"/>
    <lineage>
        <taxon>Bacteria</taxon>
        <taxon>Pseudomonadati</taxon>
        <taxon>Pseudomonadota</taxon>
        <taxon>Alphaproteobacteria</taxon>
        <taxon>Hyphomicrobiales</taxon>
        <taxon>Brucellaceae</taxon>
        <taxon>Brucella/Ochrobactrum group</taxon>
        <taxon>Ochrobactrum</taxon>
    </lineage>
</organism>